<dbReference type="GO" id="GO:0016787">
    <property type="term" value="F:hydrolase activity"/>
    <property type="evidence" value="ECO:0007669"/>
    <property type="project" value="UniProtKB-KW"/>
</dbReference>
<evidence type="ECO:0000313" key="4">
    <source>
        <dbReference type="Proteomes" id="UP000188184"/>
    </source>
</evidence>
<feature type="domain" description="Alpha/beta hydrolase fold-3" evidence="2">
    <location>
        <begin position="72"/>
        <end position="272"/>
    </location>
</feature>
<accession>A0A1Q2L3I2</accession>
<dbReference type="InterPro" id="IPR029058">
    <property type="entry name" value="AB_hydrolase_fold"/>
</dbReference>
<dbReference type="Proteomes" id="UP000188184">
    <property type="component" value="Chromosome"/>
</dbReference>
<dbReference type="SUPFAM" id="SSF53474">
    <property type="entry name" value="alpha/beta-Hydrolases"/>
    <property type="match status" value="1"/>
</dbReference>
<reference evidence="3 4" key="1">
    <citation type="submission" date="2017-02" db="EMBL/GenBank/DDBJ databases">
        <title>The complete genomic sequence of a novel cold adapted crude oil-degrading bacterium Planococcus qaidamina Y42.</title>
        <authorList>
            <person name="Yang R."/>
        </authorList>
    </citation>
    <scope>NUCLEOTIDE SEQUENCE [LARGE SCALE GENOMIC DNA]</scope>
    <source>
        <strain evidence="3 4">Y42</strain>
    </source>
</reference>
<dbReference type="PANTHER" id="PTHR48081">
    <property type="entry name" value="AB HYDROLASE SUPERFAMILY PROTEIN C4A8.06C"/>
    <property type="match status" value="1"/>
</dbReference>
<sequence length="292" mass="32958">MRLTGVKMVLSDPKKFDKFIKTKRLEGDKPYSIPKIVRLKNPVKRMEYDDMIVYKLRPSETTGEQTSDRKQVLHLHGGGYILQPHKRHWHFLDKLVRRTGWEITMPIYPKIPHHSYEESFPKVLSLYKDMLKETAPEDIVLLGESSGGGFVLALAQLLKKEGLPQPGRLILISPWLDATVSDPDIAVFDKKDPLLAQHGLKGLGELWAGSDDPKNELASPINGDLQGLAPITLFTGTHDILLPDARNLKEKAEKLGVDIAYHEYPNMTHCFPLYPIPEADKALEQLISTVES</sequence>
<keyword evidence="4" id="KW-1185">Reference proteome</keyword>
<gene>
    <name evidence="3" type="ORF">B0X71_03245</name>
</gene>
<evidence type="ECO:0000259" key="2">
    <source>
        <dbReference type="Pfam" id="PF07859"/>
    </source>
</evidence>
<proteinExistence type="predicted"/>
<keyword evidence="1" id="KW-0378">Hydrolase</keyword>
<protein>
    <recommendedName>
        <fullName evidence="2">Alpha/beta hydrolase fold-3 domain-containing protein</fullName>
    </recommendedName>
</protein>
<organism evidence="3 4">
    <name type="scientific">Planococcus lenghuensis</name>
    <dbReference type="NCBI Taxonomy" id="2213202"/>
    <lineage>
        <taxon>Bacteria</taxon>
        <taxon>Bacillati</taxon>
        <taxon>Bacillota</taxon>
        <taxon>Bacilli</taxon>
        <taxon>Bacillales</taxon>
        <taxon>Caryophanaceae</taxon>
        <taxon>Planococcus</taxon>
    </lineage>
</organism>
<evidence type="ECO:0000313" key="3">
    <source>
        <dbReference type="EMBL" id="AQQ54976.1"/>
    </source>
</evidence>
<dbReference type="PANTHER" id="PTHR48081:SF8">
    <property type="entry name" value="ALPHA_BETA HYDROLASE FOLD-3 DOMAIN-CONTAINING PROTEIN-RELATED"/>
    <property type="match status" value="1"/>
</dbReference>
<name>A0A1Q2L3I2_9BACL</name>
<evidence type="ECO:0000256" key="1">
    <source>
        <dbReference type="ARBA" id="ARBA00022801"/>
    </source>
</evidence>
<dbReference type="KEGG" id="pmar:B0X71_03245"/>
<dbReference type="InterPro" id="IPR013094">
    <property type="entry name" value="AB_hydrolase_3"/>
</dbReference>
<dbReference type="EMBL" id="CP019640">
    <property type="protein sequence ID" value="AQQ54976.1"/>
    <property type="molecule type" value="Genomic_DNA"/>
</dbReference>
<dbReference type="Gene3D" id="3.40.50.1820">
    <property type="entry name" value="alpha/beta hydrolase"/>
    <property type="match status" value="1"/>
</dbReference>
<dbReference type="InterPro" id="IPR050300">
    <property type="entry name" value="GDXG_lipolytic_enzyme"/>
</dbReference>
<dbReference type="Pfam" id="PF07859">
    <property type="entry name" value="Abhydrolase_3"/>
    <property type="match status" value="1"/>
</dbReference>
<dbReference type="AlphaFoldDB" id="A0A1Q2L3I2"/>